<dbReference type="CDD" id="cd07361">
    <property type="entry name" value="MEMO_like"/>
    <property type="match status" value="1"/>
</dbReference>
<dbReference type="Pfam" id="PF01875">
    <property type="entry name" value="Memo"/>
    <property type="match status" value="1"/>
</dbReference>
<gene>
    <name evidence="2" type="ORF">BO78DRAFT_397901</name>
</gene>
<accession>A0A319E8Q9</accession>
<dbReference type="PANTHER" id="PTHR11060">
    <property type="entry name" value="PROTEIN MEMO1"/>
    <property type="match status" value="1"/>
</dbReference>
<dbReference type="InterPro" id="IPR002737">
    <property type="entry name" value="MEMO1_fam"/>
</dbReference>
<dbReference type="Proteomes" id="UP000248423">
    <property type="component" value="Unassembled WGS sequence"/>
</dbReference>
<dbReference type="Gene3D" id="3.40.830.10">
    <property type="entry name" value="LigB-like"/>
    <property type="match status" value="1"/>
</dbReference>
<name>A0A319E8Q9_ASPSB</name>
<organism evidence="2 3">
    <name type="scientific">Aspergillus sclerotiicarbonarius (strain CBS 121057 / IBT 28362)</name>
    <dbReference type="NCBI Taxonomy" id="1448318"/>
    <lineage>
        <taxon>Eukaryota</taxon>
        <taxon>Fungi</taxon>
        <taxon>Dikarya</taxon>
        <taxon>Ascomycota</taxon>
        <taxon>Pezizomycotina</taxon>
        <taxon>Eurotiomycetes</taxon>
        <taxon>Eurotiomycetidae</taxon>
        <taxon>Eurotiales</taxon>
        <taxon>Aspergillaceae</taxon>
        <taxon>Aspergillus</taxon>
        <taxon>Aspergillus subgen. Circumdati</taxon>
    </lineage>
</organism>
<dbReference type="PANTHER" id="PTHR11060:SF0">
    <property type="entry name" value="PROTEIN MEMO1"/>
    <property type="match status" value="1"/>
</dbReference>
<protein>
    <submittedName>
        <fullName evidence="2">Uncharacterized protein</fullName>
    </submittedName>
</protein>
<evidence type="ECO:0000313" key="3">
    <source>
        <dbReference type="Proteomes" id="UP000248423"/>
    </source>
</evidence>
<proteinExistence type="inferred from homology"/>
<evidence type="ECO:0000313" key="2">
    <source>
        <dbReference type="EMBL" id="PYI05800.1"/>
    </source>
</evidence>
<dbReference type="NCBIfam" id="TIGR04336">
    <property type="entry name" value="AmmeMemoSam_B"/>
    <property type="match status" value="1"/>
</dbReference>
<dbReference type="AlphaFoldDB" id="A0A319E8Q9"/>
<feature type="non-terminal residue" evidence="2">
    <location>
        <position position="229"/>
    </location>
</feature>
<dbReference type="OrthoDB" id="417112at2759"/>
<reference evidence="2 3" key="1">
    <citation type="submission" date="2018-02" db="EMBL/GenBank/DDBJ databases">
        <title>The genomes of Aspergillus section Nigri reveals drivers in fungal speciation.</title>
        <authorList>
            <consortium name="DOE Joint Genome Institute"/>
            <person name="Vesth T.C."/>
            <person name="Nybo J."/>
            <person name="Theobald S."/>
            <person name="Brandl J."/>
            <person name="Frisvad J.C."/>
            <person name="Nielsen K.F."/>
            <person name="Lyhne E.K."/>
            <person name="Kogle M.E."/>
            <person name="Kuo A."/>
            <person name="Riley R."/>
            <person name="Clum A."/>
            <person name="Nolan M."/>
            <person name="Lipzen A."/>
            <person name="Salamov A."/>
            <person name="Henrissat B."/>
            <person name="Wiebenga A."/>
            <person name="De vries R.P."/>
            <person name="Grigoriev I.V."/>
            <person name="Mortensen U.H."/>
            <person name="Andersen M.R."/>
            <person name="Baker S.E."/>
        </authorList>
    </citation>
    <scope>NUCLEOTIDE SEQUENCE [LARGE SCALE GENOMIC DNA]</scope>
    <source>
        <strain evidence="2 3">CBS 121057</strain>
    </source>
</reference>
<evidence type="ECO:0000256" key="1">
    <source>
        <dbReference type="ARBA" id="ARBA00006315"/>
    </source>
</evidence>
<sequence length="229" mass="25151">MTPRDDEDEHSIELHLSFIHRRLQTQFPGKPTSEYPPLVPIVVGAVDDETEQAFGAFLAPYLADPGNAFVISSDFCHWGSRFRYTYYTDAAPSPGPIIPVSDNLPWPGLKEEVTTQLIEICQNGRPRQTSDPQVTNPPIYASISALDLGAMAAIATGRHAEFSKFIEDTGNTVCGRHPIGVIMAAMEKLGAGSMGQGRFHFIRYDRSSNVRQFRGPNDTSVSYASAYAV</sequence>
<keyword evidence="3" id="KW-1185">Reference proteome</keyword>
<dbReference type="EMBL" id="KZ826355">
    <property type="protein sequence ID" value="PYI05800.1"/>
    <property type="molecule type" value="Genomic_DNA"/>
</dbReference>
<comment type="similarity">
    <text evidence="1">Belongs to the MEMO1 family.</text>
</comment>
<dbReference type="VEuPathDB" id="FungiDB:BO78DRAFT_397901"/>
<dbReference type="STRING" id="1448318.A0A319E8Q9"/>